<comment type="caution">
    <text evidence="6">The sequence shown here is derived from an EMBL/GenBank/DDBJ whole genome shotgun (WGS) entry which is preliminary data.</text>
</comment>
<dbReference type="PANTHER" id="PTHR10073:SF52">
    <property type="entry name" value="MISMATCH REPAIR ENDONUCLEASE PMS2"/>
    <property type="match status" value="1"/>
</dbReference>
<dbReference type="SUPFAM" id="SSF55874">
    <property type="entry name" value="ATPase domain of HSP90 chaperone/DNA topoisomerase II/histidine kinase"/>
    <property type="match status" value="1"/>
</dbReference>
<organism evidence="6 7">
    <name type="scientific">Astathelohania contejeani</name>
    <dbReference type="NCBI Taxonomy" id="164912"/>
    <lineage>
        <taxon>Eukaryota</taxon>
        <taxon>Fungi</taxon>
        <taxon>Fungi incertae sedis</taxon>
        <taxon>Microsporidia</taxon>
        <taxon>Astathelohaniidae</taxon>
        <taxon>Astathelohania</taxon>
    </lineage>
</organism>
<dbReference type="Proteomes" id="UP001516464">
    <property type="component" value="Unassembled WGS sequence"/>
</dbReference>
<evidence type="ECO:0000259" key="5">
    <source>
        <dbReference type="SMART" id="SM01340"/>
    </source>
</evidence>
<dbReference type="InterPro" id="IPR020568">
    <property type="entry name" value="Ribosomal_Su5_D2-typ_SF"/>
</dbReference>
<evidence type="ECO:0000256" key="1">
    <source>
        <dbReference type="ARBA" id="ARBA00006082"/>
    </source>
</evidence>
<dbReference type="NCBIfam" id="TIGR00585">
    <property type="entry name" value="mutl"/>
    <property type="match status" value="1"/>
</dbReference>
<feature type="region of interest" description="Disordered" evidence="3">
    <location>
        <begin position="414"/>
        <end position="435"/>
    </location>
</feature>
<evidence type="ECO:0000256" key="2">
    <source>
        <dbReference type="ARBA" id="ARBA00022763"/>
    </source>
</evidence>
<keyword evidence="7" id="KW-1185">Reference proteome</keyword>
<dbReference type="InterPro" id="IPR014721">
    <property type="entry name" value="Ribsml_uS5_D2-typ_fold_subgr"/>
</dbReference>
<dbReference type="Gene3D" id="3.30.230.10">
    <property type="match status" value="1"/>
</dbReference>
<dbReference type="InterPro" id="IPR014790">
    <property type="entry name" value="MutL_C"/>
</dbReference>
<dbReference type="Gene3D" id="3.30.1540.20">
    <property type="entry name" value="MutL, C-terminal domain, dimerisation subdomain"/>
    <property type="match status" value="1"/>
</dbReference>
<gene>
    <name evidence="6" type="primary">PMS1</name>
    <name evidence="6" type="ORF">TCON_0677</name>
</gene>
<dbReference type="InterPro" id="IPR013507">
    <property type="entry name" value="DNA_mismatch_S5_2-like"/>
</dbReference>
<dbReference type="InterPro" id="IPR042120">
    <property type="entry name" value="MutL_C_dimsub"/>
</dbReference>
<evidence type="ECO:0000259" key="4">
    <source>
        <dbReference type="SMART" id="SM00853"/>
    </source>
</evidence>
<sequence>MIKHLTKRSSETIKAQQCVYNYYIVIKELVENSLDAEATNIEIYFDKNDIIVIDDGVGISDLKKLGQEGCTSKYEQTRYVVGESNEYNEFTYGFRGQALHALRTVATVEITTRAQESLATKMCLNTGKCSKCAREKGTTVRISNLYKDCPLRRQILERGKKNEIIPITILLRSYCLISPVKITCFFDHQPIFCEQGNTPISLLQRRYPDHFKPNYLCFKNNKIEFILGSKSYKNKESQYIFLDKRMIKNTRISKMIINTFNMFLEGNPIFVLILYGRGDVNLSVDKTEVILNEEKEIMSAIRNKIIEYFNRIEHPIELKSQSSQLEFKNNNIRLESSYSKRNYKEENIIKKENEEENIIKKEKNIMKGRISLREIMPNYTSNNDITPSFNTDSRPISHSDVVPPSFPDIRPSITTNNISLNNTPLPSSGSSNNTSSYSNDYSLLTPVIQKNIPIDYSSNIYSSQLIETDIDIPLSQPDFKFSIKKEDFRRMELIGQFNHGFILTRLVKNNTIFLIIVDQHAADEIKNYEMLVNSFSLRRQKLIVPVPLELSPIEKFIIKGNRNLLIRNGYEVDDNFHLTSVPIYKNEIFTKKDFFSILDEIDKGEVLCGKIKAMMASKACRSSVMIGEPLNNKKMKEIVSNLADLKRPWNCPHGRPTFKVLYSLPIV</sequence>
<feature type="domain" description="MutL C-terminal dimerisation" evidence="4">
    <location>
        <begin position="493"/>
        <end position="630"/>
    </location>
</feature>
<dbReference type="Pfam" id="PF13589">
    <property type="entry name" value="HATPase_c_3"/>
    <property type="match status" value="1"/>
</dbReference>
<protein>
    <submittedName>
        <fullName evidence="6">DNA mismatch repair protein PMS1</fullName>
    </submittedName>
</protein>
<dbReference type="EMBL" id="SBIQ01000028">
    <property type="protein sequence ID" value="KAF7684118.1"/>
    <property type="molecule type" value="Genomic_DNA"/>
</dbReference>
<dbReference type="Pfam" id="PF01119">
    <property type="entry name" value="DNA_mis_repair"/>
    <property type="match status" value="1"/>
</dbReference>
<name>A0ABQ7I0W3_9MICR</name>
<dbReference type="Gene3D" id="3.30.1370.100">
    <property type="entry name" value="MutL, C-terminal domain, regulatory subdomain"/>
    <property type="match status" value="1"/>
</dbReference>
<evidence type="ECO:0000313" key="6">
    <source>
        <dbReference type="EMBL" id="KAF7684118.1"/>
    </source>
</evidence>
<dbReference type="InterPro" id="IPR002099">
    <property type="entry name" value="MutL/Mlh/PMS"/>
</dbReference>
<dbReference type="Gene3D" id="3.30.565.10">
    <property type="entry name" value="Histidine kinase-like ATPase, C-terminal domain"/>
    <property type="match status" value="1"/>
</dbReference>
<dbReference type="SUPFAM" id="SSF118116">
    <property type="entry name" value="DNA mismatch repair protein MutL"/>
    <property type="match status" value="1"/>
</dbReference>
<comment type="similarity">
    <text evidence="1">Belongs to the DNA mismatch repair MutL/HexB family.</text>
</comment>
<dbReference type="InterPro" id="IPR036890">
    <property type="entry name" value="HATPase_C_sf"/>
</dbReference>
<dbReference type="SUPFAM" id="SSF54211">
    <property type="entry name" value="Ribosomal protein S5 domain 2-like"/>
    <property type="match status" value="1"/>
</dbReference>
<evidence type="ECO:0000256" key="3">
    <source>
        <dbReference type="SAM" id="MobiDB-lite"/>
    </source>
</evidence>
<dbReference type="CDD" id="cd00782">
    <property type="entry name" value="MutL_Trans"/>
    <property type="match status" value="1"/>
</dbReference>
<dbReference type="InterPro" id="IPR038973">
    <property type="entry name" value="MutL/Mlh/Pms-like"/>
</dbReference>
<dbReference type="SMART" id="SM01340">
    <property type="entry name" value="DNA_mis_repair"/>
    <property type="match status" value="1"/>
</dbReference>
<evidence type="ECO:0000313" key="7">
    <source>
        <dbReference type="Proteomes" id="UP001516464"/>
    </source>
</evidence>
<dbReference type="InterPro" id="IPR037198">
    <property type="entry name" value="MutL_C_sf"/>
</dbReference>
<dbReference type="InterPro" id="IPR042121">
    <property type="entry name" value="MutL_C_regsub"/>
</dbReference>
<reference evidence="6 7" key="1">
    <citation type="submission" date="2019-01" db="EMBL/GenBank/DDBJ databases">
        <title>Genomes sequencing and comparative genomics of infectious freshwater microsporidia, Cucumispora dikerogammari and Thelohania contejeani.</title>
        <authorList>
            <person name="Cormier A."/>
            <person name="Giraud I."/>
            <person name="Wattier R."/>
            <person name="Teixeira M."/>
            <person name="Grandjean F."/>
            <person name="Rigaud T."/>
            <person name="Cordaux R."/>
        </authorList>
    </citation>
    <scope>NUCLEOTIDE SEQUENCE [LARGE SCALE GENOMIC DNA]</scope>
    <source>
        <strain evidence="6">T1</strain>
        <tissue evidence="6">Spores</tissue>
    </source>
</reference>
<dbReference type="PANTHER" id="PTHR10073">
    <property type="entry name" value="DNA MISMATCH REPAIR PROTEIN MLH, PMS, MUTL"/>
    <property type="match status" value="1"/>
</dbReference>
<accession>A0ABQ7I0W3</accession>
<proteinExistence type="inferred from homology"/>
<keyword evidence="2" id="KW-0227">DNA damage</keyword>
<dbReference type="Pfam" id="PF08676">
    <property type="entry name" value="MutL_C"/>
    <property type="match status" value="1"/>
</dbReference>
<feature type="domain" description="DNA mismatch repair protein S5" evidence="5">
    <location>
        <begin position="203"/>
        <end position="310"/>
    </location>
</feature>
<dbReference type="SMART" id="SM00853">
    <property type="entry name" value="MutL_C"/>
    <property type="match status" value="1"/>
</dbReference>